<comment type="caution">
    <text evidence="1">The sequence shown here is derived from an EMBL/GenBank/DDBJ whole genome shotgun (WGS) entry which is preliminary data.</text>
</comment>
<protein>
    <submittedName>
        <fullName evidence="1">Uncharacterized protein</fullName>
    </submittedName>
</protein>
<evidence type="ECO:0000313" key="1">
    <source>
        <dbReference type="EMBL" id="CAH1215679.1"/>
    </source>
</evidence>
<accession>A0ABN8GSE9</accession>
<organism evidence="1 2">
    <name type="scientific">Paenibacillus plantiphilus</name>
    <dbReference type="NCBI Taxonomy" id="2905650"/>
    <lineage>
        <taxon>Bacteria</taxon>
        <taxon>Bacillati</taxon>
        <taxon>Bacillota</taxon>
        <taxon>Bacilli</taxon>
        <taxon>Bacillales</taxon>
        <taxon>Paenibacillaceae</taxon>
        <taxon>Paenibacillus</taxon>
    </lineage>
</organism>
<evidence type="ECO:0000313" key="2">
    <source>
        <dbReference type="Proteomes" id="UP000838686"/>
    </source>
</evidence>
<gene>
    <name evidence="1" type="ORF">PAECIP111893_04003</name>
</gene>
<proteinExistence type="predicted"/>
<name>A0ABN8GSE9_9BACL</name>
<keyword evidence="2" id="KW-1185">Reference proteome</keyword>
<dbReference type="EMBL" id="CAKMMF010000025">
    <property type="protein sequence ID" value="CAH1215679.1"/>
    <property type="molecule type" value="Genomic_DNA"/>
</dbReference>
<reference evidence="1" key="1">
    <citation type="submission" date="2022-01" db="EMBL/GenBank/DDBJ databases">
        <authorList>
            <person name="Criscuolo A."/>
        </authorList>
    </citation>
    <scope>NUCLEOTIDE SEQUENCE</scope>
    <source>
        <strain evidence="1">CIP111893</strain>
    </source>
</reference>
<sequence length="67" mass="7727">MIDADQAELDALLVKYKKSVIADSVVKTLKALNTYQKKVILKKLDGMSKLSYLTTDYDKQLQDWLIY</sequence>
<dbReference type="Proteomes" id="UP000838686">
    <property type="component" value="Unassembled WGS sequence"/>
</dbReference>